<feature type="compositionally biased region" description="Low complexity" evidence="1">
    <location>
        <begin position="213"/>
        <end position="225"/>
    </location>
</feature>
<evidence type="ECO:0000256" key="1">
    <source>
        <dbReference type="SAM" id="MobiDB-lite"/>
    </source>
</evidence>
<dbReference type="EMBL" id="CAUYUJ010013736">
    <property type="protein sequence ID" value="CAK0836675.1"/>
    <property type="molecule type" value="Genomic_DNA"/>
</dbReference>
<organism evidence="2 3">
    <name type="scientific">Prorocentrum cordatum</name>
    <dbReference type="NCBI Taxonomy" id="2364126"/>
    <lineage>
        <taxon>Eukaryota</taxon>
        <taxon>Sar</taxon>
        <taxon>Alveolata</taxon>
        <taxon>Dinophyceae</taxon>
        <taxon>Prorocentrales</taxon>
        <taxon>Prorocentraceae</taxon>
        <taxon>Prorocentrum</taxon>
    </lineage>
</organism>
<dbReference type="Proteomes" id="UP001189429">
    <property type="component" value="Unassembled WGS sequence"/>
</dbReference>
<feature type="region of interest" description="Disordered" evidence="1">
    <location>
        <begin position="618"/>
        <end position="697"/>
    </location>
</feature>
<reference evidence="2" key="1">
    <citation type="submission" date="2023-10" db="EMBL/GenBank/DDBJ databases">
        <authorList>
            <person name="Chen Y."/>
            <person name="Shah S."/>
            <person name="Dougan E. K."/>
            <person name="Thang M."/>
            <person name="Chan C."/>
        </authorList>
    </citation>
    <scope>NUCLEOTIDE SEQUENCE [LARGE SCALE GENOMIC DNA]</scope>
</reference>
<accession>A0ABN9SW06</accession>
<proteinExistence type="predicted"/>
<name>A0ABN9SW06_9DINO</name>
<feature type="compositionally biased region" description="Basic and acidic residues" evidence="1">
    <location>
        <begin position="649"/>
        <end position="697"/>
    </location>
</feature>
<feature type="region of interest" description="Disordered" evidence="1">
    <location>
        <begin position="182"/>
        <end position="239"/>
    </location>
</feature>
<gene>
    <name evidence="2" type="ORF">PCOR1329_LOCUS33102</name>
</gene>
<protein>
    <submittedName>
        <fullName evidence="2">Uncharacterized protein</fullName>
    </submittedName>
</protein>
<feature type="compositionally biased region" description="Basic and acidic residues" evidence="1">
    <location>
        <begin position="182"/>
        <end position="197"/>
    </location>
</feature>
<evidence type="ECO:0000313" key="3">
    <source>
        <dbReference type="Proteomes" id="UP001189429"/>
    </source>
</evidence>
<keyword evidence="3" id="KW-1185">Reference proteome</keyword>
<sequence>MGVTLEVIDDDVDGLCDDDLSLDATEMPCVDREKYCGKDLNAVKAAFEDSKRQGVYMAKHRYVKHFMTEHGCTEFGALGRWSKDINPNSGKETDMGGPVDETTGQGTQRVLVPVEDFVCWFDEAKVSNRLEMGDKDKKNPKQADLQKLEAELGEDLDTWSANLHQNTSRARMSDNKYLVKMKDEYDDQGRSDRERSRSRSGSRQASPTKSVTARSARGSAAAARARVVDSGRKSSGKGATEGAVLQAVFDLAVMYPTLHEFQTKQYETMDLTKTRMQATQSDNAEQKLQKQDGSYRALFPLPTSVSSKKGLDNIVDEMDSLEAYLTQLVMSFKRITKRIQGAVKTEKNNLKQNAEKKQKDMEMKSKGFARALAKALAKATSGGAVKKPSDLAVNKELFGVDVEEHCTIVQPMEFDKGTPIPSEFDPLEPLLFKDTNALSADVTSLISKWQQMQVGSGRKTACVPPDVATSVLTLVAKDFEGVQPSVFAGAAGFSKELAEMLQKAHLYSVSQGYRWAGSEAAHMPTPRWQFNGVREVVMCKTEDFAQFVATHSKDQTSPDYALALQCFKMMGSISEISKSVKFYKVTQWEERGRGESQVTDLTAIKPYLKALQAIPAAAAAPGGPGGPESQSAEDAVVTKGQGSQGQDEQGAKDHEKEPDRAELHKGSGSDEQQKIPEEKPNPEPEKKPSSPKKNDLSLSEGREAFIEAARAEAAKAKAEAAAAAKLASKARLLEETEWTSNCREVSAASAVSTDLRWDPQRSCLLVDGWAPLRMQYRSAQLFGAARQGLRVCLLNACRDCAAGGAPDAATADFAQVLKELCNQQAHVLHHPGGVPQPLALQGKGCGGGGGGGGGWGGCGGCAGGGCGAWQQPQQQVAAFAGAACGGFRAPPARGGFLAQPAVAPGGACPRATWQR</sequence>
<comment type="caution">
    <text evidence="2">The sequence shown here is derived from an EMBL/GenBank/DDBJ whole genome shotgun (WGS) entry which is preliminary data.</text>
</comment>
<evidence type="ECO:0000313" key="2">
    <source>
        <dbReference type="EMBL" id="CAK0836675.1"/>
    </source>
</evidence>